<feature type="compositionally biased region" description="Basic and acidic residues" evidence="1">
    <location>
        <begin position="72"/>
        <end position="82"/>
    </location>
</feature>
<feature type="signal peptide" evidence="2">
    <location>
        <begin position="1"/>
        <end position="18"/>
    </location>
</feature>
<proteinExistence type="predicted"/>
<dbReference type="InterPro" id="IPR051794">
    <property type="entry name" value="PG_Endopeptidase_C40"/>
</dbReference>
<feature type="chain" id="PRO_5002938067" evidence="2">
    <location>
        <begin position="19"/>
        <end position="218"/>
    </location>
</feature>
<evidence type="ECO:0000256" key="2">
    <source>
        <dbReference type="SAM" id="SignalP"/>
    </source>
</evidence>
<evidence type="ECO:0000313" key="3">
    <source>
        <dbReference type="EMBL" id="EEP80877.1"/>
    </source>
</evidence>
<organism evidence="3 4">
    <name type="scientific">Uncinocarpus reesii (strain UAMH 1704)</name>
    <dbReference type="NCBI Taxonomy" id="336963"/>
    <lineage>
        <taxon>Eukaryota</taxon>
        <taxon>Fungi</taxon>
        <taxon>Dikarya</taxon>
        <taxon>Ascomycota</taxon>
        <taxon>Pezizomycotina</taxon>
        <taxon>Eurotiomycetes</taxon>
        <taxon>Eurotiomycetidae</taxon>
        <taxon>Onygenales</taxon>
        <taxon>Onygenaceae</taxon>
        <taxon>Uncinocarpus</taxon>
    </lineage>
</organism>
<protein>
    <submittedName>
        <fullName evidence="3">Uncharacterized protein</fullName>
    </submittedName>
</protein>
<dbReference type="AlphaFoldDB" id="C4JTD0"/>
<dbReference type="VEuPathDB" id="FungiDB:UREG_05719"/>
<dbReference type="Gene3D" id="3.90.1720.10">
    <property type="entry name" value="endopeptidase domain like (from Nostoc punctiforme)"/>
    <property type="match status" value="1"/>
</dbReference>
<feature type="region of interest" description="Disordered" evidence="1">
    <location>
        <begin position="51"/>
        <end position="101"/>
    </location>
</feature>
<dbReference type="InParanoid" id="C4JTD0"/>
<name>C4JTD0_UNCRE</name>
<evidence type="ECO:0000256" key="1">
    <source>
        <dbReference type="SAM" id="MobiDB-lite"/>
    </source>
</evidence>
<dbReference type="STRING" id="336963.C4JTD0"/>
<dbReference type="Proteomes" id="UP000002058">
    <property type="component" value="Unassembled WGS sequence"/>
</dbReference>
<dbReference type="HOGENOM" id="CLU_078880_0_0_1"/>
<dbReference type="InterPro" id="IPR038765">
    <property type="entry name" value="Papain-like_cys_pep_sf"/>
</dbReference>
<dbReference type="SUPFAM" id="SSF54001">
    <property type="entry name" value="Cysteine proteinases"/>
    <property type="match status" value="1"/>
</dbReference>
<dbReference type="EMBL" id="CH476617">
    <property type="protein sequence ID" value="EEP80877.1"/>
    <property type="molecule type" value="Genomic_DNA"/>
</dbReference>
<dbReference type="GeneID" id="8439357"/>
<gene>
    <name evidence="3" type="ORF">UREG_05719</name>
</gene>
<dbReference type="PANTHER" id="PTHR47359:SF3">
    <property type="entry name" value="NLP_P60 DOMAIN-CONTAINING PROTEIN-RELATED"/>
    <property type="match status" value="1"/>
</dbReference>
<evidence type="ECO:0000313" key="4">
    <source>
        <dbReference type="Proteomes" id="UP000002058"/>
    </source>
</evidence>
<dbReference type="RefSeq" id="XP_002585030.1">
    <property type="nucleotide sequence ID" value="XM_002584984.1"/>
</dbReference>
<dbReference type="eggNOG" id="ENOG502SBVQ">
    <property type="taxonomic scope" value="Eukaryota"/>
</dbReference>
<dbReference type="KEGG" id="ure:UREG_05719"/>
<keyword evidence="4" id="KW-1185">Reference proteome</keyword>
<dbReference type="OrthoDB" id="2251794at2759"/>
<keyword evidence="2" id="KW-0732">Signal</keyword>
<sequence length="218" mass="23744">MKFLVASIIGTLVAFSHSSPVDNGGTRDVRCAVDSDSGLCRSVEEFYHGDASTWSGSDMHRRRVDTGPPRPAPDRELPEEKGPNNPPEKPKGPPSDNGDVGKRILQKALTAKGKPYAWGGGSCKGPTGDIAPKNHGEVGFDCSGLVCWAVCQVTGRDLFAENLRVTSSMYCASEKKLKYKDSGDRMWNAPNDRVNKVQENRITKFGAKPCPYVIRFTL</sequence>
<accession>C4JTD0</accession>
<reference evidence="4" key="1">
    <citation type="journal article" date="2009" name="Genome Res.">
        <title>Comparative genomic analyses of the human fungal pathogens Coccidioides and their relatives.</title>
        <authorList>
            <person name="Sharpton T.J."/>
            <person name="Stajich J.E."/>
            <person name="Rounsley S.D."/>
            <person name="Gardner M.J."/>
            <person name="Wortman J.R."/>
            <person name="Jordar V.S."/>
            <person name="Maiti R."/>
            <person name="Kodira C.D."/>
            <person name="Neafsey D.E."/>
            <person name="Zeng Q."/>
            <person name="Hung C.-Y."/>
            <person name="McMahan C."/>
            <person name="Muszewska A."/>
            <person name="Grynberg M."/>
            <person name="Mandel M.A."/>
            <person name="Kellner E.M."/>
            <person name="Barker B.M."/>
            <person name="Galgiani J.N."/>
            <person name="Orbach M.J."/>
            <person name="Kirkland T.N."/>
            <person name="Cole G.T."/>
            <person name="Henn M.R."/>
            <person name="Birren B.W."/>
            <person name="Taylor J.W."/>
        </authorList>
    </citation>
    <scope>NUCLEOTIDE SEQUENCE [LARGE SCALE GENOMIC DNA]</scope>
    <source>
        <strain evidence="4">UAMH 1704</strain>
    </source>
</reference>
<dbReference type="PANTHER" id="PTHR47359">
    <property type="entry name" value="PEPTIDOGLYCAN DL-ENDOPEPTIDASE CWLO"/>
    <property type="match status" value="1"/>
</dbReference>